<dbReference type="AlphaFoldDB" id="A0A0C3QVK7"/>
<evidence type="ECO:0000313" key="1">
    <source>
        <dbReference type="EMBL" id="KIO33656.1"/>
    </source>
</evidence>
<protein>
    <submittedName>
        <fullName evidence="1">Uncharacterized protein</fullName>
    </submittedName>
</protein>
<reference evidence="1 2" key="1">
    <citation type="submission" date="2014-04" db="EMBL/GenBank/DDBJ databases">
        <authorList>
            <consortium name="DOE Joint Genome Institute"/>
            <person name="Kuo A."/>
            <person name="Girlanda M."/>
            <person name="Perotto S."/>
            <person name="Kohler A."/>
            <person name="Nagy L.G."/>
            <person name="Floudas D."/>
            <person name="Copeland A."/>
            <person name="Barry K.W."/>
            <person name="Cichocki N."/>
            <person name="Veneault-Fourrey C."/>
            <person name="LaButti K."/>
            <person name="Lindquist E.A."/>
            <person name="Lipzen A."/>
            <person name="Lundell T."/>
            <person name="Morin E."/>
            <person name="Murat C."/>
            <person name="Sun H."/>
            <person name="Tunlid A."/>
            <person name="Henrissat B."/>
            <person name="Grigoriev I.V."/>
            <person name="Hibbett D.S."/>
            <person name="Martin F."/>
            <person name="Nordberg H.P."/>
            <person name="Cantor M.N."/>
            <person name="Hua S.X."/>
        </authorList>
    </citation>
    <scope>NUCLEOTIDE SEQUENCE [LARGE SCALE GENOMIC DNA]</scope>
    <source>
        <strain evidence="1 2">MUT 4182</strain>
    </source>
</reference>
<sequence>MSTRLPKNSKRGWHVQKATPLYINLQVDPDRWAPSPKLLLSLLLKHTHRWGRLRFLSDYPQRMGNFLKGVAGNDAPLLERLSLGIQGDSWHPWKNLVAEIFNGPDSLSELVEVELSGVWW</sequence>
<dbReference type="HOGENOM" id="CLU_2051389_0_0_1"/>
<accession>A0A0C3QVK7</accession>
<keyword evidence="2" id="KW-1185">Reference proteome</keyword>
<name>A0A0C3QVK7_9AGAM</name>
<reference evidence="2" key="2">
    <citation type="submission" date="2015-01" db="EMBL/GenBank/DDBJ databases">
        <title>Evolutionary Origins and Diversification of the Mycorrhizal Mutualists.</title>
        <authorList>
            <consortium name="DOE Joint Genome Institute"/>
            <consortium name="Mycorrhizal Genomics Consortium"/>
            <person name="Kohler A."/>
            <person name="Kuo A."/>
            <person name="Nagy L.G."/>
            <person name="Floudas D."/>
            <person name="Copeland A."/>
            <person name="Barry K.W."/>
            <person name="Cichocki N."/>
            <person name="Veneault-Fourrey C."/>
            <person name="LaButti K."/>
            <person name="Lindquist E.A."/>
            <person name="Lipzen A."/>
            <person name="Lundell T."/>
            <person name="Morin E."/>
            <person name="Murat C."/>
            <person name="Riley R."/>
            <person name="Ohm R."/>
            <person name="Sun H."/>
            <person name="Tunlid A."/>
            <person name="Henrissat B."/>
            <person name="Grigoriev I.V."/>
            <person name="Hibbett D.S."/>
            <person name="Martin F."/>
        </authorList>
    </citation>
    <scope>NUCLEOTIDE SEQUENCE [LARGE SCALE GENOMIC DNA]</scope>
    <source>
        <strain evidence="2">MUT 4182</strain>
    </source>
</reference>
<dbReference type="Proteomes" id="UP000054248">
    <property type="component" value="Unassembled WGS sequence"/>
</dbReference>
<evidence type="ECO:0000313" key="2">
    <source>
        <dbReference type="Proteomes" id="UP000054248"/>
    </source>
</evidence>
<dbReference type="EMBL" id="KN822947">
    <property type="protein sequence ID" value="KIO33656.1"/>
    <property type="molecule type" value="Genomic_DNA"/>
</dbReference>
<gene>
    <name evidence="1" type="ORF">M407DRAFT_186798</name>
</gene>
<proteinExistence type="predicted"/>
<organism evidence="1 2">
    <name type="scientific">Tulasnella calospora MUT 4182</name>
    <dbReference type="NCBI Taxonomy" id="1051891"/>
    <lineage>
        <taxon>Eukaryota</taxon>
        <taxon>Fungi</taxon>
        <taxon>Dikarya</taxon>
        <taxon>Basidiomycota</taxon>
        <taxon>Agaricomycotina</taxon>
        <taxon>Agaricomycetes</taxon>
        <taxon>Cantharellales</taxon>
        <taxon>Tulasnellaceae</taxon>
        <taxon>Tulasnella</taxon>
    </lineage>
</organism>